<dbReference type="AlphaFoldDB" id="A0AAN7UD23"/>
<reference evidence="2 3" key="1">
    <citation type="submission" date="2023-11" db="EMBL/GenBank/DDBJ databases">
        <title>Dfirmibasis_genome.</title>
        <authorList>
            <person name="Edelbroek B."/>
            <person name="Kjellin J."/>
            <person name="Jerlstrom-Hultqvist J."/>
            <person name="Soderbom F."/>
        </authorList>
    </citation>
    <scope>NUCLEOTIDE SEQUENCE [LARGE SCALE GENOMIC DNA]</scope>
    <source>
        <strain evidence="2 3">TNS-C-14</strain>
    </source>
</reference>
<gene>
    <name evidence="2" type="ORF">RB653_006207</name>
</gene>
<evidence type="ECO:0000313" key="3">
    <source>
        <dbReference type="Proteomes" id="UP001344447"/>
    </source>
</evidence>
<sequence length="546" mass="64333">MILNKIQKINKILKNNYKLQQFTTTTTQSIINKNNIIKNEETTTITTSINVINEFSFKVEKEVKQGDLLASKRDEKSMILSIKAYENGLRLTKDRIERALIHLRIAIIKYKLGLITECDELLNLSMNLLSVQPNGVMTTNSSKKEIAKIYTIKSIMLEKEFNDCKDQTSDNAQNILERAINSWKLVIENDETLPDGYSGVGRCTLKLSEPNIPQCFNFADKSIMCDRNHSPSLLFASEMLIIQNKYSIAYILLSLFFKNYKNFYQSPTNIYKLKPKELADAYFNFGLASLNIKKHQFSVEQFTESILIVNNNIQQQQNHQNLKDQTNLTIINNILEKQKNEFENNFNYSNLINRNNLVDDNNNNNNDENKKTSMDDKINKINEKSSALIQESKNFNLNQCNILDLISNHYFRGKSLSILKRYNEAISDFNFVIQNQPNQIKAFKERAQCFKELGDLINFQKDLKVYNDHMNEIKNRRQNNFNNYLEKQKNRKRKNYLQNFSENYDQEMEEDEDDYDDDYDDDYNENNDYKEEEDDDDDDYDNRYRR</sequence>
<proteinExistence type="predicted"/>
<dbReference type="SMART" id="SM00028">
    <property type="entry name" value="TPR"/>
    <property type="match status" value="2"/>
</dbReference>
<dbReference type="EMBL" id="JAVFKY010000001">
    <property type="protein sequence ID" value="KAK5584593.1"/>
    <property type="molecule type" value="Genomic_DNA"/>
</dbReference>
<dbReference type="Gene3D" id="1.25.40.10">
    <property type="entry name" value="Tetratricopeptide repeat domain"/>
    <property type="match status" value="1"/>
</dbReference>
<comment type="caution">
    <text evidence="2">The sequence shown here is derived from an EMBL/GenBank/DDBJ whole genome shotgun (WGS) entry which is preliminary data.</text>
</comment>
<dbReference type="SUPFAM" id="SSF48452">
    <property type="entry name" value="TPR-like"/>
    <property type="match status" value="1"/>
</dbReference>
<evidence type="ECO:0008006" key="4">
    <source>
        <dbReference type="Google" id="ProtNLM"/>
    </source>
</evidence>
<dbReference type="InterPro" id="IPR019734">
    <property type="entry name" value="TPR_rpt"/>
</dbReference>
<protein>
    <recommendedName>
        <fullName evidence="4">TPR repeat-containing protein</fullName>
    </recommendedName>
</protein>
<name>A0AAN7UD23_9MYCE</name>
<evidence type="ECO:0000256" key="1">
    <source>
        <dbReference type="SAM" id="MobiDB-lite"/>
    </source>
</evidence>
<dbReference type="InterPro" id="IPR011990">
    <property type="entry name" value="TPR-like_helical_dom_sf"/>
</dbReference>
<organism evidence="2 3">
    <name type="scientific">Dictyostelium firmibasis</name>
    <dbReference type="NCBI Taxonomy" id="79012"/>
    <lineage>
        <taxon>Eukaryota</taxon>
        <taxon>Amoebozoa</taxon>
        <taxon>Evosea</taxon>
        <taxon>Eumycetozoa</taxon>
        <taxon>Dictyostelia</taxon>
        <taxon>Dictyosteliales</taxon>
        <taxon>Dictyosteliaceae</taxon>
        <taxon>Dictyostelium</taxon>
    </lineage>
</organism>
<accession>A0AAN7UD23</accession>
<feature type="compositionally biased region" description="Acidic residues" evidence="1">
    <location>
        <begin position="504"/>
        <end position="540"/>
    </location>
</feature>
<dbReference type="Proteomes" id="UP001344447">
    <property type="component" value="Unassembled WGS sequence"/>
</dbReference>
<keyword evidence="3" id="KW-1185">Reference proteome</keyword>
<feature type="region of interest" description="Disordered" evidence="1">
    <location>
        <begin position="495"/>
        <end position="546"/>
    </location>
</feature>
<evidence type="ECO:0000313" key="2">
    <source>
        <dbReference type="EMBL" id="KAK5584593.1"/>
    </source>
</evidence>